<dbReference type="SMART" id="SM00225">
    <property type="entry name" value="BTB"/>
    <property type="match status" value="1"/>
</dbReference>
<comment type="subcellular location">
    <subcellularLocation>
        <location evidence="1">Nucleus</location>
    </subcellularLocation>
</comment>
<dbReference type="Proteomes" id="UP001642540">
    <property type="component" value="Unassembled WGS sequence"/>
</dbReference>
<dbReference type="Gene3D" id="3.30.710.10">
    <property type="entry name" value="Potassium Channel Kv1.1, Chain A"/>
    <property type="match status" value="1"/>
</dbReference>
<feature type="compositionally biased region" description="Polar residues" evidence="3">
    <location>
        <begin position="151"/>
        <end position="164"/>
    </location>
</feature>
<comment type="caution">
    <text evidence="5">The sequence shown here is derived from an EMBL/GenBank/DDBJ whole genome shotgun (WGS) entry which is preliminary data.</text>
</comment>
<evidence type="ECO:0000256" key="2">
    <source>
        <dbReference type="ARBA" id="ARBA00023242"/>
    </source>
</evidence>
<dbReference type="SUPFAM" id="SSF46689">
    <property type="entry name" value="Homeodomain-like"/>
    <property type="match status" value="1"/>
</dbReference>
<dbReference type="SUPFAM" id="SSF54695">
    <property type="entry name" value="POZ domain"/>
    <property type="match status" value="1"/>
</dbReference>
<dbReference type="InterPro" id="IPR009057">
    <property type="entry name" value="Homeodomain-like_sf"/>
</dbReference>
<dbReference type="EMBL" id="CAXLJM020000036">
    <property type="protein sequence ID" value="CAL8105556.1"/>
    <property type="molecule type" value="Genomic_DNA"/>
</dbReference>
<dbReference type="PANTHER" id="PTHR23110:SF109">
    <property type="entry name" value="FI07618P-RELATED"/>
    <property type="match status" value="1"/>
</dbReference>
<dbReference type="InterPro" id="IPR000210">
    <property type="entry name" value="BTB/POZ_dom"/>
</dbReference>
<dbReference type="PANTHER" id="PTHR23110">
    <property type="entry name" value="BTB DOMAIN TRANSCRIPTION FACTOR"/>
    <property type="match status" value="1"/>
</dbReference>
<keyword evidence="2" id="KW-0539">Nucleus</keyword>
<evidence type="ECO:0000256" key="1">
    <source>
        <dbReference type="ARBA" id="ARBA00004123"/>
    </source>
</evidence>
<sequence length="254" mass="28709">MRKFELKKMASNTTAPLYRLQYKESPPFLSSSFAQFFKENLFTDLAIIRDGQTIHCHRMVLAASSPVFENILKTCDAIGTANFFNSINFSHLGNIFQFIYNRKVDLRLDDMEDFLRVGKALKVKGLTDYSESEAVTYSSSGYVVKSEVNDAPSNNKNLRTSGASTAPKILPHNNYRHVKMSTYVNGKNLNHKKIEPRTERERVHRYTTYTKENMEAATRAVSNGIPGPAAARENGIPVSTLYQHLKTIGLKPTF</sequence>
<accession>A0ABP1QKI2</accession>
<dbReference type="InterPro" id="IPR011333">
    <property type="entry name" value="SKP1/BTB/POZ_sf"/>
</dbReference>
<evidence type="ECO:0000313" key="5">
    <source>
        <dbReference type="EMBL" id="CAL8105556.1"/>
    </source>
</evidence>
<feature type="domain" description="BTB" evidence="4">
    <location>
        <begin position="43"/>
        <end position="108"/>
    </location>
</feature>
<dbReference type="PROSITE" id="PS50097">
    <property type="entry name" value="BTB"/>
    <property type="match status" value="1"/>
</dbReference>
<protein>
    <recommendedName>
        <fullName evidence="4">BTB domain-containing protein</fullName>
    </recommendedName>
</protein>
<dbReference type="InterPro" id="IPR051095">
    <property type="entry name" value="Dros_DevTransReg"/>
</dbReference>
<feature type="region of interest" description="Disordered" evidence="3">
    <location>
        <begin position="148"/>
        <end position="167"/>
    </location>
</feature>
<evidence type="ECO:0000259" key="4">
    <source>
        <dbReference type="PROSITE" id="PS50097"/>
    </source>
</evidence>
<evidence type="ECO:0000313" key="6">
    <source>
        <dbReference type="Proteomes" id="UP001642540"/>
    </source>
</evidence>
<name>A0ABP1QKI2_9HEXA</name>
<dbReference type="Gene3D" id="1.10.10.60">
    <property type="entry name" value="Homeodomain-like"/>
    <property type="match status" value="1"/>
</dbReference>
<gene>
    <name evidence="5" type="ORF">ODALV1_LOCUS12105</name>
</gene>
<reference evidence="5 6" key="1">
    <citation type="submission" date="2024-08" db="EMBL/GenBank/DDBJ databases">
        <authorList>
            <person name="Cucini C."/>
            <person name="Frati F."/>
        </authorList>
    </citation>
    <scope>NUCLEOTIDE SEQUENCE [LARGE SCALE GENOMIC DNA]</scope>
</reference>
<keyword evidence="6" id="KW-1185">Reference proteome</keyword>
<proteinExistence type="predicted"/>
<organism evidence="5 6">
    <name type="scientific">Orchesella dallaii</name>
    <dbReference type="NCBI Taxonomy" id="48710"/>
    <lineage>
        <taxon>Eukaryota</taxon>
        <taxon>Metazoa</taxon>
        <taxon>Ecdysozoa</taxon>
        <taxon>Arthropoda</taxon>
        <taxon>Hexapoda</taxon>
        <taxon>Collembola</taxon>
        <taxon>Entomobryomorpha</taxon>
        <taxon>Entomobryoidea</taxon>
        <taxon>Orchesellidae</taxon>
        <taxon>Orchesellinae</taxon>
        <taxon>Orchesella</taxon>
    </lineage>
</organism>
<evidence type="ECO:0000256" key="3">
    <source>
        <dbReference type="SAM" id="MobiDB-lite"/>
    </source>
</evidence>
<dbReference type="Pfam" id="PF00651">
    <property type="entry name" value="BTB"/>
    <property type="match status" value="1"/>
</dbReference>